<organism evidence="6 7">
    <name type="scientific">Deinococcus indicus</name>
    <dbReference type="NCBI Taxonomy" id="223556"/>
    <lineage>
        <taxon>Bacteria</taxon>
        <taxon>Thermotogati</taxon>
        <taxon>Deinococcota</taxon>
        <taxon>Deinococci</taxon>
        <taxon>Deinococcales</taxon>
        <taxon>Deinococcaceae</taxon>
        <taxon>Deinococcus</taxon>
    </lineage>
</organism>
<dbReference type="OrthoDB" id="9811611at2"/>
<keyword evidence="7" id="KW-1185">Reference proteome</keyword>
<comment type="caution">
    <text evidence="6">The sequence shown here is derived from an EMBL/GenBank/DDBJ whole genome shotgun (WGS) entry which is preliminary data.</text>
</comment>
<dbReference type="RefSeq" id="WP_088250348.1">
    <property type="nucleotide sequence ID" value="NZ_NHMK01000035.1"/>
</dbReference>
<dbReference type="PANTHER" id="PTHR43140">
    <property type="entry name" value="TYPE-1 RESTRICTION ENZYME ECOKI SPECIFICITY PROTEIN"/>
    <property type="match status" value="1"/>
</dbReference>
<comment type="similarity">
    <text evidence="1">Belongs to the type-I restriction system S methylase family.</text>
</comment>
<evidence type="ECO:0000256" key="1">
    <source>
        <dbReference type="ARBA" id="ARBA00010923"/>
    </source>
</evidence>
<dbReference type="Gene3D" id="3.90.220.20">
    <property type="entry name" value="DNA methylase specificity domains"/>
    <property type="match status" value="2"/>
</dbReference>
<evidence type="ECO:0000256" key="4">
    <source>
        <dbReference type="SAM" id="MobiDB-lite"/>
    </source>
</evidence>
<dbReference type="REBASE" id="210068">
    <property type="entry name" value="S.DinDR1ORF19885P"/>
</dbReference>
<dbReference type="Pfam" id="PF01420">
    <property type="entry name" value="Methylase_S"/>
    <property type="match status" value="2"/>
</dbReference>
<dbReference type="SUPFAM" id="SSF116734">
    <property type="entry name" value="DNA methylase specificity domain"/>
    <property type="match status" value="2"/>
</dbReference>
<evidence type="ECO:0000256" key="3">
    <source>
        <dbReference type="ARBA" id="ARBA00023125"/>
    </source>
</evidence>
<reference evidence="6 7" key="1">
    <citation type="submission" date="2017-05" db="EMBL/GenBank/DDBJ databases">
        <title>De novo genome assembly of Deniococcus indicus strain DR1.</title>
        <authorList>
            <person name="Chauhan D."/>
            <person name="Yennamalli R.M."/>
            <person name="Priyadarshini R."/>
        </authorList>
    </citation>
    <scope>NUCLEOTIDE SEQUENCE [LARGE SCALE GENOMIC DNA]</scope>
    <source>
        <strain evidence="6 7">DR1</strain>
    </source>
</reference>
<evidence type="ECO:0000313" key="7">
    <source>
        <dbReference type="Proteomes" id="UP000197208"/>
    </source>
</evidence>
<name>A0A246BE71_9DEIO</name>
<feature type="compositionally biased region" description="Low complexity" evidence="4">
    <location>
        <begin position="540"/>
        <end position="552"/>
    </location>
</feature>
<evidence type="ECO:0000259" key="5">
    <source>
        <dbReference type="Pfam" id="PF01420"/>
    </source>
</evidence>
<dbReference type="CDD" id="cd17246">
    <property type="entry name" value="RMtype1_S_SonII-TRD2-CR2_like"/>
    <property type="match status" value="1"/>
</dbReference>
<proteinExistence type="inferred from homology"/>
<dbReference type="InterPro" id="IPR000055">
    <property type="entry name" value="Restrct_endonuc_typeI_TRD"/>
</dbReference>
<sequence length="588" mass="64847">MTYGKDNFPEIPDSWISILVGESQETQGNSEKIKAKDYLDSGLFPIVDQGAKHIGGYSNDAEKLINNAGSVIVFGDHTRHIKYIDFPFIPGADGTKILQPNAFCHPKTFYYFLRAIDLPARGYGRHFQFLRDSIIPLPPLAEQVRIADKLDALLARVEAGRERLERVPKLLKRFRQSVLSAAVSGELTREWRGGNQCDDPLSDLKRIERFKHNWAEKNRMHNEAKRVASYQYSEVSQSADSSEIPPGWRRASLEQTLLMVVDCHNKTAPYAGAGYPLIRTTNIRYMGFNSKDLKFVDEATFLFWSKRARPESGDIIFTREAPMGEAAIIPNDVQFCLGQRTMLFKPAGNLSNMKYILYSIYSTEFTRQYGLGAVGSGVQHLRVGDVGNLELSYPPLAEQAEIVRRVESLFSIADRIEAKYAAALSSFDRLTPALLAKAFRGELVPQDPNDEPASVLLERIRAARATEGGKRGRGRPAKAAAGSGDGAEVKRRGRPPGANVQAGVEGAEPKRRGRPPKVPAAVSEPDARPAAVPETVEASAAPRGRGRPPGAGIPQASSFEDALRKLEAQKLARMQGTRQVGLFGDTED</sequence>
<keyword evidence="3" id="KW-0238">DNA-binding</keyword>
<dbReference type="AlphaFoldDB" id="A0A246BE71"/>
<feature type="domain" description="Type I restriction modification DNA specificity" evidence="5">
    <location>
        <begin position="29"/>
        <end position="163"/>
    </location>
</feature>
<evidence type="ECO:0000313" key="6">
    <source>
        <dbReference type="EMBL" id="OWL93492.1"/>
    </source>
</evidence>
<gene>
    <name evidence="6" type="ORF">CBQ26_19895</name>
</gene>
<dbReference type="GO" id="GO:0009307">
    <property type="term" value="P:DNA restriction-modification system"/>
    <property type="evidence" value="ECO:0007669"/>
    <property type="project" value="UniProtKB-KW"/>
</dbReference>
<dbReference type="InterPro" id="IPR044946">
    <property type="entry name" value="Restrct_endonuc_typeI_TRD_sf"/>
</dbReference>
<dbReference type="SMART" id="SM00384">
    <property type="entry name" value="AT_hook"/>
    <property type="match status" value="4"/>
</dbReference>
<evidence type="ECO:0000256" key="2">
    <source>
        <dbReference type="ARBA" id="ARBA00022747"/>
    </source>
</evidence>
<keyword evidence="2" id="KW-0680">Restriction system</keyword>
<accession>A0A246BE71</accession>
<dbReference type="PANTHER" id="PTHR43140:SF1">
    <property type="entry name" value="TYPE I RESTRICTION ENZYME ECOKI SPECIFICITY SUBUNIT"/>
    <property type="match status" value="1"/>
</dbReference>
<dbReference type="InterPro" id="IPR051212">
    <property type="entry name" value="Type-I_RE_S_subunit"/>
</dbReference>
<dbReference type="EMBL" id="NHMK01000035">
    <property type="protein sequence ID" value="OWL93492.1"/>
    <property type="molecule type" value="Genomic_DNA"/>
</dbReference>
<feature type="region of interest" description="Disordered" evidence="4">
    <location>
        <begin position="466"/>
        <end position="556"/>
    </location>
</feature>
<dbReference type="Proteomes" id="UP000197208">
    <property type="component" value="Unassembled WGS sequence"/>
</dbReference>
<dbReference type="PRINTS" id="PR00929">
    <property type="entry name" value="ATHOOK"/>
</dbReference>
<feature type="domain" description="Type I restriction modification DNA specificity" evidence="5">
    <location>
        <begin position="308"/>
        <end position="419"/>
    </location>
</feature>
<protein>
    <recommendedName>
        <fullName evidence="5">Type I restriction modification DNA specificity domain-containing protein</fullName>
    </recommendedName>
</protein>
<dbReference type="InterPro" id="IPR017956">
    <property type="entry name" value="AT_hook_DNA-bd_motif"/>
</dbReference>
<dbReference type="GO" id="GO:0003677">
    <property type="term" value="F:DNA binding"/>
    <property type="evidence" value="ECO:0007669"/>
    <property type="project" value="UniProtKB-KW"/>
</dbReference>